<feature type="signal peptide" evidence="2">
    <location>
        <begin position="1"/>
        <end position="18"/>
    </location>
</feature>
<feature type="compositionally biased region" description="Basic residues" evidence="1">
    <location>
        <begin position="131"/>
        <end position="154"/>
    </location>
</feature>
<gene>
    <name evidence="3" type="ORF">LCI24_16220</name>
</gene>
<protein>
    <submittedName>
        <fullName evidence="3">Uncharacterized protein</fullName>
    </submittedName>
</protein>
<feature type="region of interest" description="Disordered" evidence="1">
    <location>
        <begin position="118"/>
        <end position="154"/>
    </location>
</feature>
<comment type="caution">
    <text evidence="3">The sequence shown here is derived from an EMBL/GenBank/DDBJ whole genome shotgun (WGS) entry which is preliminary data.</text>
</comment>
<evidence type="ECO:0000313" key="3">
    <source>
        <dbReference type="EMBL" id="MDE1208344.1"/>
    </source>
</evidence>
<dbReference type="EMBL" id="JAIWJY010000015">
    <property type="protein sequence ID" value="MDE1208344.1"/>
    <property type="molecule type" value="Genomic_DNA"/>
</dbReference>
<proteinExistence type="predicted"/>
<keyword evidence="4" id="KW-1185">Reference proteome</keyword>
<reference evidence="3" key="1">
    <citation type="submission" date="2021-09" db="EMBL/GenBank/DDBJ databases">
        <authorList>
            <person name="Smyrli M."/>
        </authorList>
    </citation>
    <scope>NUCLEOTIDE SEQUENCE</scope>
    <source>
        <strain evidence="3">LAR25</strain>
    </source>
</reference>
<sequence>MKNLFIILLSIFTYSASAQISFNTGNTQLDSDLNIINTDANLNFGAFKTRLSISYNVSEGKIKYMGGSLGMKAGEIYLALEISKLSRRSIDDMITIYRTHKNKGWGYIAKQAGIKPGSAEFHQLKNNANSKKNKSKRKNKGKGKNKGRGKGKWK</sequence>
<evidence type="ECO:0000313" key="4">
    <source>
        <dbReference type="Proteomes" id="UP001149303"/>
    </source>
</evidence>
<keyword evidence="2" id="KW-0732">Signal</keyword>
<dbReference type="AlphaFoldDB" id="A0A9X4IN14"/>
<dbReference type="Proteomes" id="UP001149303">
    <property type="component" value="Unassembled WGS sequence"/>
</dbReference>
<accession>A0A9X4IN14</accession>
<name>A0A9X4IN14_9FLAO</name>
<feature type="chain" id="PRO_5040970004" evidence="2">
    <location>
        <begin position="19"/>
        <end position="154"/>
    </location>
</feature>
<evidence type="ECO:0000256" key="2">
    <source>
        <dbReference type="SAM" id="SignalP"/>
    </source>
</evidence>
<organism evidence="3 4">
    <name type="scientific">Tenacibaculum larymnensis</name>
    <dbReference type="NCBI Taxonomy" id="2878201"/>
    <lineage>
        <taxon>Bacteria</taxon>
        <taxon>Pseudomonadati</taxon>
        <taxon>Bacteroidota</taxon>
        <taxon>Flavobacteriia</taxon>
        <taxon>Flavobacteriales</taxon>
        <taxon>Flavobacteriaceae</taxon>
        <taxon>Tenacibaculum</taxon>
    </lineage>
</organism>
<dbReference type="RefSeq" id="WP_274641311.1">
    <property type="nucleotide sequence ID" value="NZ_JAIWJY010000015.1"/>
</dbReference>
<evidence type="ECO:0000256" key="1">
    <source>
        <dbReference type="SAM" id="MobiDB-lite"/>
    </source>
</evidence>